<dbReference type="GO" id="GO:0006543">
    <property type="term" value="P:L-glutamine catabolic process"/>
    <property type="evidence" value="ECO:0007669"/>
    <property type="project" value="TreeGrafter"/>
</dbReference>
<feature type="binding site" evidence="6">
    <location>
        <position position="158"/>
    </location>
    <ligand>
        <name>substrate</name>
    </ligand>
</feature>
<dbReference type="GO" id="GO:0006537">
    <property type="term" value="P:glutamate biosynthetic process"/>
    <property type="evidence" value="ECO:0007669"/>
    <property type="project" value="TreeGrafter"/>
</dbReference>
<feature type="binding site" evidence="6">
    <location>
        <position position="239"/>
    </location>
    <ligand>
        <name>substrate</name>
    </ligand>
</feature>
<dbReference type="KEGG" id="ntr:B0W44_11010"/>
<evidence type="ECO:0000256" key="3">
    <source>
        <dbReference type="ARBA" id="ARBA00012918"/>
    </source>
</evidence>
<evidence type="ECO:0000256" key="4">
    <source>
        <dbReference type="ARBA" id="ARBA00022801"/>
    </source>
</evidence>
<dbReference type="InterPro" id="IPR012338">
    <property type="entry name" value="Beta-lactam/transpept-like"/>
</dbReference>
<dbReference type="EMBL" id="CP019699">
    <property type="protein sequence ID" value="AQS56213.1"/>
    <property type="molecule type" value="Genomic_DNA"/>
</dbReference>
<proteinExistence type="inferred from homology"/>
<dbReference type="PANTHER" id="PTHR12544:SF29">
    <property type="entry name" value="GLUTAMINASE"/>
    <property type="match status" value="1"/>
</dbReference>
<sequence>MQKTLQRYIEKNRAIAVQGEVADYIPELRKASVNTLGATVATADGDVVSAGDCSTQMTMQSVSKVMTLILALMDLGEEAVFSRVGMEPTGDPFNSIYKLEVRREAKPLNPMINAGAIAVSSMIVGKSVEDRLERIMDLVRVMSGNPDISYSREVYESEAAYGDRNRALAYFLKEHGMIEDVEEVLDLYFRQCAIVVTCEDLAKIGLCLAQFGRNAEGRQVVPPDIARLVKTFMVTCGMYDESGEFAIRVGIPAKSGVSGAIMASVPNRMGIGVVGPALNKRGNSVAGVKLLEDIAREWELSIF</sequence>
<dbReference type="STRING" id="1471761.B0W44_11010"/>
<dbReference type="Pfam" id="PF04960">
    <property type="entry name" value="Glutaminase"/>
    <property type="match status" value="1"/>
</dbReference>
<evidence type="ECO:0000313" key="7">
    <source>
        <dbReference type="EMBL" id="AQS56213.1"/>
    </source>
</evidence>
<dbReference type="InterPro" id="IPR015868">
    <property type="entry name" value="Glutaminase"/>
</dbReference>
<dbReference type="AlphaFoldDB" id="A0A1U9K886"/>
<organism evidence="7 8">
    <name type="scientific">Novibacillus thermophilus</name>
    <dbReference type="NCBI Taxonomy" id="1471761"/>
    <lineage>
        <taxon>Bacteria</taxon>
        <taxon>Bacillati</taxon>
        <taxon>Bacillota</taxon>
        <taxon>Bacilli</taxon>
        <taxon>Bacillales</taxon>
        <taxon>Thermoactinomycetaceae</taxon>
        <taxon>Novibacillus</taxon>
    </lineage>
</organism>
<comment type="subunit">
    <text evidence="2 6">Homotetramer.</text>
</comment>
<keyword evidence="4 6" id="KW-0378">Hydrolase</keyword>
<dbReference type="FunFam" id="3.40.710.10:FF:000005">
    <property type="entry name" value="Glutaminase"/>
    <property type="match status" value="1"/>
</dbReference>
<feature type="binding site" evidence="6">
    <location>
        <position position="165"/>
    </location>
    <ligand>
        <name>substrate</name>
    </ligand>
</feature>
<dbReference type="OrthoDB" id="9788822at2"/>
<evidence type="ECO:0000256" key="2">
    <source>
        <dbReference type="ARBA" id="ARBA00011881"/>
    </source>
</evidence>
<feature type="binding site" evidence="6">
    <location>
        <position position="113"/>
    </location>
    <ligand>
        <name>substrate</name>
    </ligand>
</feature>
<dbReference type="EC" id="3.5.1.2" evidence="3 6"/>
<dbReference type="GO" id="GO:0004359">
    <property type="term" value="F:glutaminase activity"/>
    <property type="evidence" value="ECO:0007669"/>
    <property type="project" value="UniProtKB-UniRule"/>
</dbReference>
<dbReference type="PANTHER" id="PTHR12544">
    <property type="entry name" value="GLUTAMINASE"/>
    <property type="match status" value="1"/>
</dbReference>
<keyword evidence="8" id="KW-1185">Reference proteome</keyword>
<evidence type="ECO:0000313" key="8">
    <source>
        <dbReference type="Proteomes" id="UP000188603"/>
    </source>
</evidence>
<keyword evidence="6" id="KW-0007">Acetylation</keyword>
<dbReference type="NCBIfam" id="TIGR03814">
    <property type="entry name" value="Gln_ase"/>
    <property type="match status" value="1"/>
</dbReference>
<comment type="similarity">
    <text evidence="1 6">Belongs to the glutaminase family.</text>
</comment>
<comment type="catalytic activity">
    <reaction evidence="5 6">
        <text>L-glutamine + H2O = L-glutamate + NH4(+)</text>
        <dbReference type="Rhea" id="RHEA:15889"/>
        <dbReference type="ChEBI" id="CHEBI:15377"/>
        <dbReference type="ChEBI" id="CHEBI:28938"/>
        <dbReference type="ChEBI" id="CHEBI:29985"/>
        <dbReference type="ChEBI" id="CHEBI:58359"/>
        <dbReference type="EC" id="3.5.1.2"/>
    </reaction>
</comment>
<evidence type="ECO:0000256" key="6">
    <source>
        <dbReference type="HAMAP-Rule" id="MF_00313"/>
    </source>
</evidence>
<dbReference type="HAMAP" id="MF_00313">
    <property type="entry name" value="Glutaminase"/>
    <property type="match status" value="1"/>
</dbReference>
<feature type="binding site" evidence="6">
    <location>
        <position position="188"/>
    </location>
    <ligand>
        <name>substrate</name>
    </ligand>
</feature>
<dbReference type="RefSeq" id="WP_077720073.1">
    <property type="nucleotide sequence ID" value="NZ_CP019699.1"/>
</dbReference>
<gene>
    <name evidence="6" type="primary">glsA</name>
    <name evidence="7" type="ORF">B0W44_11010</name>
</gene>
<dbReference type="Gene3D" id="3.40.710.10">
    <property type="entry name" value="DD-peptidase/beta-lactamase superfamily"/>
    <property type="match status" value="1"/>
</dbReference>
<dbReference type="SUPFAM" id="SSF56601">
    <property type="entry name" value="beta-lactamase/transpeptidase-like"/>
    <property type="match status" value="1"/>
</dbReference>
<protein>
    <recommendedName>
        <fullName evidence="3 6">Glutaminase</fullName>
        <ecNumber evidence="3 6">3.5.1.2</ecNumber>
    </recommendedName>
</protein>
<accession>A0A1U9K886</accession>
<feature type="binding site" evidence="6">
    <location>
        <position position="61"/>
    </location>
    <ligand>
        <name>substrate</name>
    </ligand>
</feature>
<evidence type="ECO:0000256" key="1">
    <source>
        <dbReference type="ARBA" id="ARBA00011076"/>
    </source>
</evidence>
<name>A0A1U9K886_9BACL</name>
<evidence type="ECO:0000256" key="5">
    <source>
        <dbReference type="ARBA" id="ARBA00049534"/>
    </source>
</evidence>
<reference evidence="7 8" key="1">
    <citation type="journal article" date="2015" name="Int. J. Syst. Evol. Microbiol.">
        <title>Novibacillus thermophilus gen. nov., sp. nov., a Gram-staining-negative and moderately thermophilic member of the family Thermoactinomycetaceae.</title>
        <authorList>
            <person name="Yang G."/>
            <person name="Chen J."/>
            <person name="Zhou S."/>
        </authorList>
    </citation>
    <scope>NUCLEOTIDE SEQUENCE [LARGE SCALE GENOMIC DNA]</scope>
    <source>
        <strain evidence="7 8">SG-1</strain>
    </source>
</reference>
<dbReference type="Proteomes" id="UP000188603">
    <property type="component" value="Chromosome"/>
</dbReference>
<feature type="binding site" evidence="6">
    <location>
        <position position="257"/>
    </location>
    <ligand>
        <name>substrate</name>
    </ligand>
</feature>